<evidence type="ECO:0000313" key="2">
    <source>
        <dbReference type="Proteomes" id="UP001451303"/>
    </source>
</evidence>
<reference evidence="1 2" key="1">
    <citation type="submission" date="2023-09" db="EMBL/GenBank/DDBJ databases">
        <title>Multi-omics analysis of a traditional fermented food reveals byproduct-associated fungal strains for waste-to-food upcycling.</title>
        <authorList>
            <consortium name="Lawrence Berkeley National Laboratory"/>
            <person name="Rekdal V.M."/>
            <person name="Villalobos-Escobedo J.M."/>
            <person name="Rodriguez-Valeron N."/>
            <person name="Garcia M.O."/>
            <person name="Vasquez D.P."/>
            <person name="Damayanti I."/>
            <person name="Sorensen P.M."/>
            <person name="Baidoo E.E."/>
            <person name="De Carvalho A.C."/>
            <person name="Riley R."/>
            <person name="Lipzen A."/>
            <person name="He G."/>
            <person name="Yan M."/>
            <person name="Haridas S."/>
            <person name="Daum C."/>
            <person name="Yoshinaga Y."/>
            <person name="Ng V."/>
            <person name="Grigoriev I.V."/>
            <person name="Munk R."/>
            <person name="Nuraida L."/>
            <person name="Wijaya C.H."/>
            <person name="Morales P.-C."/>
            <person name="Keasling J.D."/>
        </authorList>
    </citation>
    <scope>NUCLEOTIDE SEQUENCE [LARGE SCALE GENOMIC DNA]</scope>
    <source>
        <strain evidence="1 2">FGSC 2613</strain>
    </source>
</reference>
<comment type="caution">
    <text evidence="1">The sequence shown here is derived from an EMBL/GenBank/DDBJ whole genome shotgun (WGS) entry which is preliminary data.</text>
</comment>
<dbReference type="EMBL" id="JAVLET010000005">
    <property type="protein sequence ID" value="KAL0469599.1"/>
    <property type="molecule type" value="Genomic_DNA"/>
</dbReference>
<keyword evidence="2" id="KW-1185">Reference proteome</keyword>
<sequence>MAAYAARLAQSVERETLNLKVVGSTPTSGLIPDVSIRPLFFAISHLYFCDA</sequence>
<accession>A0ABR3DA89</accession>
<proteinExistence type="predicted"/>
<evidence type="ECO:0000313" key="1">
    <source>
        <dbReference type="EMBL" id="KAL0469599.1"/>
    </source>
</evidence>
<dbReference type="Proteomes" id="UP001451303">
    <property type="component" value="Unassembled WGS sequence"/>
</dbReference>
<organism evidence="1 2">
    <name type="scientific">Neurospora intermedia</name>
    <dbReference type="NCBI Taxonomy" id="5142"/>
    <lineage>
        <taxon>Eukaryota</taxon>
        <taxon>Fungi</taxon>
        <taxon>Dikarya</taxon>
        <taxon>Ascomycota</taxon>
        <taxon>Pezizomycotina</taxon>
        <taxon>Sordariomycetes</taxon>
        <taxon>Sordariomycetidae</taxon>
        <taxon>Sordariales</taxon>
        <taxon>Sordariaceae</taxon>
        <taxon>Neurospora</taxon>
    </lineage>
</organism>
<gene>
    <name evidence="1" type="ORF">QR685DRAFT_294365</name>
</gene>
<name>A0ABR3DA89_NEUIN</name>
<protein>
    <submittedName>
        <fullName evidence="1">Uncharacterized protein</fullName>
    </submittedName>
</protein>